<dbReference type="PANTHER" id="PTHR30337">
    <property type="entry name" value="COMPONENT OF ATP-DEPENDENT DSDNA EXONUCLEASE"/>
    <property type="match status" value="1"/>
</dbReference>
<dbReference type="InterPro" id="IPR050535">
    <property type="entry name" value="DNA_Repair-Maintenance_Comp"/>
</dbReference>
<reference evidence="2" key="1">
    <citation type="journal article" date="2015" name="Nature">
        <title>Complex archaea that bridge the gap between prokaryotes and eukaryotes.</title>
        <authorList>
            <person name="Spang A."/>
            <person name="Saw J.H."/>
            <person name="Jorgensen S.L."/>
            <person name="Zaremba-Niedzwiedzka K."/>
            <person name="Martijn J."/>
            <person name="Lind A.E."/>
            <person name="van Eijk R."/>
            <person name="Schleper C."/>
            <person name="Guy L."/>
            <person name="Ettema T.J."/>
        </authorList>
    </citation>
    <scope>NUCLEOTIDE SEQUENCE</scope>
</reference>
<evidence type="ECO:0000259" key="1">
    <source>
        <dbReference type="Pfam" id="PF00149"/>
    </source>
</evidence>
<protein>
    <recommendedName>
        <fullName evidence="1">Calcineurin-like phosphoesterase domain-containing protein</fullName>
    </recommendedName>
</protein>
<dbReference type="SUPFAM" id="SSF56300">
    <property type="entry name" value="Metallo-dependent phosphatases"/>
    <property type="match status" value="1"/>
</dbReference>
<dbReference type="Gene3D" id="3.60.21.10">
    <property type="match status" value="1"/>
</dbReference>
<dbReference type="InterPro" id="IPR004843">
    <property type="entry name" value="Calcineurin-like_PHP"/>
</dbReference>
<dbReference type="InterPro" id="IPR029052">
    <property type="entry name" value="Metallo-depent_PP-like"/>
</dbReference>
<gene>
    <name evidence="2" type="ORF">LCGC14_2110530</name>
</gene>
<sequence length="311" mass="36512">MKFILLSDLHLSWDNPLARMDDLVKVQFEKLKFVLDYAERMDVPILTAGDFFDRPRSWYLLPKIIQFLLKYQGNIYTIYGQHDTYLYSETTRDSTSLGILNEFALIHCLSEYPKTFVLNLGKKQVKIYGSNYGERLLFSNKDKQPNERYIKILIIHAPISTAPLFPGHEITHADKFLEKHPEFDLILCGDIHRDFIIERKGRFIVNCGPMLRREATEFNFTHKPHFLVYDTKDRTIEKVEIPHEPADKVLSREHIEQKEVTELMLEDFIESVKTGDIESVSFTDKLWAFIKHNNIEQEVVDILSKVMEKGK</sequence>
<accession>A0A0F9GKF9</accession>
<dbReference type="Pfam" id="PF00149">
    <property type="entry name" value="Metallophos"/>
    <property type="match status" value="1"/>
</dbReference>
<name>A0A0F9GKF9_9ZZZZ</name>
<proteinExistence type="predicted"/>
<comment type="caution">
    <text evidence="2">The sequence shown here is derived from an EMBL/GenBank/DDBJ whole genome shotgun (WGS) entry which is preliminary data.</text>
</comment>
<dbReference type="PANTHER" id="PTHR30337:SF0">
    <property type="entry name" value="NUCLEASE SBCCD SUBUNIT D"/>
    <property type="match status" value="1"/>
</dbReference>
<evidence type="ECO:0000313" key="2">
    <source>
        <dbReference type="EMBL" id="KKL69880.1"/>
    </source>
</evidence>
<feature type="domain" description="Calcineurin-like phosphoesterase" evidence="1">
    <location>
        <begin position="1"/>
        <end position="193"/>
    </location>
</feature>
<organism evidence="2">
    <name type="scientific">marine sediment metagenome</name>
    <dbReference type="NCBI Taxonomy" id="412755"/>
    <lineage>
        <taxon>unclassified sequences</taxon>
        <taxon>metagenomes</taxon>
        <taxon>ecological metagenomes</taxon>
    </lineage>
</organism>
<dbReference type="AlphaFoldDB" id="A0A0F9GKF9"/>
<dbReference type="EMBL" id="LAZR01026074">
    <property type="protein sequence ID" value="KKL69880.1"/>
    <property type="molecule type" value="Genomic_DNA"/>
</dbReference>
<dbReference type="GO" id="GO:0016787">
    <property type="term" value="F:hydrolase activity"/>
    <property type="evidence" value="ECO:0007669"/>
    <property type="project" value="InterPro"/>
</dbReference>